<dbReference type="RefSeq" id="WP_185527953.1">
    <property type="nucleotide sequence ID" value="NZ_JAARWN010000027.1"/>
</dbReference>
<sequence length="127" mass="15027">MRETEKQIKRVSNIKEVLNATVKEISEAFIQELQTSERVREDKYDSYVERWYLGVVPALESDLDRFYLDKFGDLRMAEDARENNLQIVYQYIIAVEYGNHLPAKYSIELTAAYNKIQTNEDLRIKNL</sequence>
<name>A0A7X0Y6P9_9LIST</name>
<accession>A0A7X0Y6P9</accession>
<protein>
    <submittedName>
        <fullName evidence="1">Uncharacterized protein</fullName>
    </submittedName>
</protein>
<proteinExistence type="predicted"/>
<dbReference type="EMBL" id="JAARWN010000027">
    <property type="protein sequence ID" value="MBC1937858.1"/>
    <property type="molecule type" value="Genomic_DNA"/>
</dbReference>
<evidence type="ECO:0000313" key="2">
    <source>
        <dbReference type="Proteomes" id="UP000535908"/>
    </source>
</evidence>
<evidence type="ECO:0000313" key="1">
    <source>
        <dbReference type="EMBL" id="MBC1937858.1"/>
    </source>
</evidence>
<gene>
    <name evidence="1" type="ORF">HCA69_15955</name>
</gene>
<organism evidence="1 2">
    <name type="scientific">Listeria grandensis</name>
    <dbReference type="NCBI Taxonomy" id="1494963"/>
    <lineage>
        <taxon>Bacteria</taxon>
        <taxon>Bacillati</taxon>
        <taxon>Bacillota</taxon>
        <taxon>Bacilli</taxon>
        <taxon>Bacillales</taxon>
        <taxon>Listeriaceae</taxon>
        <taxon>Listeria</taxon>
    </lineage>
</organism>
<dbReference type="AlphaFoldDB" id="A0A7X0Y6P9"/>
<dbReference type="Proteomes" id="UP000535908">
    <property type="component" value="Unassembled WGS sequence"/>
</dbReference>
<comment type="caution">
    <text evidence="1">The sequence shown here is derived from an EMBL/GenBank/DDBJ whole genome shotgun (WGS) entry which is preliminary data.</text>
</comment>
<reference evidence="1 2" key="1">
    <citation type="submission" date="2020-03" db="EMBL/GenBank/DDBJ databases">
        <title>Soil Listeria distribution.</title>
        <authorList>
            <person name="Liao J."/>
            <person name="Wiedmann M."/>
        </authorList>
    </citation>
    <scope>NUCLEOTIDE SEQUENCE [LARGE SCALE GENOMIC DNA]</scope>
    <source>
        <strain evidence="1 2">FSL L7-0741</strain>
    </source>
</reference>